<reference evidence="2 3" key="1">
    <citation type="journal article" date="2013" name="Stand. Genomic Sci.">
        <title>Genomic Encyclopedia of Type Strains, Phase I: The one thousand microbial genomes (KMG-I) project.</title>
        <authorList>
            <person name="Kyrpides N.C."/>
            <person name="Woyke T."/>
            <person name="Eisen J.A."/>
            <person name="Garrity G."/>
            <person name="Lilburn T.G."/>
            <person name="Beck B.J."/>
            <person name="Whitman W.B."/>
            <person name="Hugenholtz P."/>
            <person name="Klenk H.P."/>
        </authorList>
    </citation>
    <scope>NUCLEOTIDE SEQUENCE [LARGE SCALE GENOMIC DNA]</scope>
    <source>
        <strain evidence="2 3">DSM 45044</strain>
    </source>
</reference>
<keyword evidence="2" id="KW-0687">Ribonucleoprotein</keyword>
<keyword evidence="2" id="KW-0689">Ribosomal protein</keyword>
<dbReference type="InterPro" id="IPR016181">
    <property type="entry name" value="Acyl_CoA_acyltransferase"/>
</dbReference>
<sequence>MTTDPDSVTVRPATVDDDAALLAIEKTAWNSDSGFPSMRDPDQVVFFDAERRPVDIHFVAEHAGRIIGYIRLAPAANNPESAHVLLIPGLAVDPAARGRGAALRLLEHVAEVAAARGARKIMLYVFATNDAAIRLYRRAGYVEEGRMRDQLFIDGRYIDSLLMAKHLV</sequence>
<dbReference type="Pfam" id="PF00583">
    <property type="entry name" value="Acetyltransf_1"/>
    <property type="match status" value="1"/>
</dbReference>
<dbReference type="InterPro" id="IPR000182">
    <property type="entry name" value="GNAT_dom"/>
</dbReference>
<proteinExistence type="predicted"/>
<dbReference type="PANTHER" id="PTHR43072">
    <property type="entry name" value="N-ACETYLTRANSFERASE"/>
    <property type="match status" value="1"/>
</dbReference>
<dbReference type="PROSITE" id="PS51186">
    <property type="entry name" value="GNAT"/>
    <property type="match status" value="1"/>
</dbReference>
<name>A0A562V0U6_9ACTN</name>
<dbReference type="Proteomes" id="UP000321617">
    <property type="component" value="Unassembled WGS sequence"/>
</dbReference>
<dbReference type="GO" id="GO:0005840">
    <property type="term" value="C:ribosome"/>
    <property type="evidence" value="ECO:0007669"/>
    <property type="project" value="UniProtKB-KW"/>
</dbReference>
<accession>A0A562V0U6</accession>
<dbReference type="AlphaFoldDB" id="A0A562V0U6"/>
<evidence type="ECO:0000259" key="1">
    <source>
        <dbReference type="PROSITE" id="PS51186"/>
    </source>
</evidence>
<keyword evidence="3" id="KW-1185">Reference proteome</keyword>
<comment type="caution">
    <text evidence="2">The sequence shown here is derived from an EMBL/GenBank/DDBJ whole genome shotgun (WGS) entry which is preliminary data.</text>
</comment>
<organism evidence="2 3">
    <name type="scientific">Stackebrandtia albiflava</name>
    <dbReference type="NCBI Taxonomy" id="406432"/>
    <lineage>
        <taxon>Bacteria</taxon>
        <taxon>Bacillati</taxon>
        <taxon>Actinomycetota</taxon>
        <taxon>Actinomycetes</taxon>
        <taxon>Glycomycetales</taxon>
        <taxon>Glycomycetaceae</taxon>
        <taxon>Stackebrandtia</taxon>
    </lineage>
</organism>
<protein>
    <submittedName>
        <fullName evidence="2">Ribosomal protein S18 acetylase RimI-like enzyme</fullName>
    </submittedName>
</protein>
<gene>
    <name evidence="2" type="ORF">LX16_2223</name>
</gene>
<evidence type="ECO:0000313" key="3">
    <source>
        <dbReference type="Proteomes" id="UP000321617"/>
    </source>
</evidence>
<dbReference type="GO" id="GO:0016747">
    <property type="term" value="F:acyltransferase activity, transferring groups other than amino-acyl groups"/>
    <property type="evidence" value="ECO:0007669"/>
    <property type="project" value="InterPro"/>
</dbReference>
<dbReference type="EMBL" id="VLLL01000006">
    <property type="protein sequence ID" value="TWJ11501.1"/>
    <property type="molecule type" value="Genomic_DNA"/>
</dbReference>
<dbReference type="CDD" id="cd04301">
    <property type="entry name" value="NAT_SF"/>
    <property type="match status" value="1"/>
</dbReference>
<dbReference type="SUPFAM" id="SSF55729">
    <property type="entry name" value="Acyl-CoA N-acyltransferases (Nat)"/>
    <property type="match status" value="1"/>
</dbReference>
<dbReference type="Gene3D" id="3.40.630.30">
    <property type="match status" value="1"/>
</dbReference>
<feature type="domain" description="N-acetyltransferase" evidence="1">
    <location>
        <begin position="8"/>
        <end position="168"/>
    </location>
</feature>
<evidence type="ECO:0000313" key="2">
    <source>
        <dbReference type="EMBL" id="TWJ11501.1"/>
    </source>
</evidence>